<comment type="caution">
    <text evidence="11">The sequence shown here is derived from an EMBL/GenBank/DDBJ whole genome shotgun (WGS) entry which is preliminary data.</text>
</comment>
<dbReference type="PANTHER" id="PTHR43790:SF3">
    <property type="entry name" value="D-ALLOSE IMPORT ATP-BINDING PROTEIN ALSA-RELATED"/>
    <property type="match status" value="1"/>
</dbReference>
<evidence type="ECO:0000256" key="6">
    <source>
        <dbReference type="ARBA" id="ARBA00022741"/>
    </source>
</evidence>
<evidence type="ECO:0000256" key="3">
    <source>
        <dbReference type="ARBA" id="ARBA00022475"/>
    </source>
</evidence>
<dbReference type="InterPro" id="IPR003439">
    <property type="entry name" value="ABC_transporter-like_ATP-bd"/>
</dbReference>
<evidence type="ECO:0000256" key="5">
    <source>
        <dbReference type="ARBA" id="ARBA00022737"/>
    </source>
</evidence>
<keyword evidence="5" id="KW-0677">Repeat</keyword>
<keyword evidence="2" id="KW-0813">Transport</keyword>
<keyword evidence="6" id="KW-0547">Nucleotide-binding</keyword>
<dbReference type="RefSeq" id="WP_163989860.1">
    <property type="nucleotide sequence ID" value="NZ_WUEY01000012.1"/>
</dbReference>
<dbReference type="InterPro" id="IPR050107">
    <property type="entry name" value="ABC_carbohydrate_import_ATPase"/>
</dbReference>
<organism evidence="11 12">
    <name type="scientific">Rhizobium lusitanum</name>
    <dbReference type="NCBI Taxonomy" id="293958"/>
    <lineage>
        <taxon>Bacteria</taxon>
        <taxon>Pseudomonadati</taxon>
        <taxon>Pseudomonadota</taxon>
        <taxon>Alphaproteobacteria</taxon>
        <taxon>Hyphomicrobiales</taxon>
        <taxon>Rhizobiaceae</taxon>
        <taxon>Rhizobium/Agrobacterium group</taxon>
        <taxon>Rhizobium</taxon>
    </lineage>
</organism>
<dbReference type="CDD" id="cd03215">
    <property type="entry name" value="ABC_Carb_Monos_II"/>
    <property type="match status" value="1"/>
</dbReference>
<dbReference type="Gene3D" id="3.40.50.300">
    <property type="entry name" value="P-loop containing nucleotide triphosphate hydrolases"/>
    <property type="match status" value="2"/>
</dbReference>
<keyword evidence="9" id="KW-0472">Membrane</keyword>
<evidence type="ECO:0000313" key="12">
    <source>
        <dbReference type="Proteomes" id="UP000483035"/>
    </source>
</evidence>
<name>A0A6L9UAY6_9HYPH</name>
<dbReference type="SMART" id="SM00382">
    <property type="entry name" value="AAA"/>
    <property type="match status" value="2"/>
</dbReference>
<keyword evidence="8" id="KW-1278">Translocase</keyword>
<evidence type="ECO:0000256" key="9">
    <source>
        <dbReference type="ARBA" id="ARBA00023136"/>
    </source>
</evidence>
<dbReference type="InterPro" id="IPR027417">
    <property type="entry name" value="P-loop_NTPase"/>
</dbReference>
<protein>
    <submittedName>
        <fullName evidence="11">ATP-binding cassette domain-containing protein</fullName>
    </submittedName>
</protein>
<evidence type="ECO:0000313" key="11">
    <source>
        <dbReference type="EMBL" id="NEI72451.1"/>
    </source>
</evidence>
<dbReference type="Pfam" id="PF00005">
    <property type="entry name" value="ABC_tran"/>
    <property type="match status" value="2"/>
</dbReference>
<gene>
    <name evidence="11" type="ORF">GR212_23000</name>
</gene>
<reference evidence="11 12" key="1">
    <citation type="submission" date="2019-12" db="EMBL/GenBank/DDBJ databases">
        <title>Rhizobium genotypes associated with high levels of biological nitrogen fixation by grain legumes in a temperate-maritime cropping system.</title>
        <authorList>
            <person name="Maluk M."/>
            <person name="Francesc Ferrando Molina F."/>
            <person name="Lopez Del Egido L."/>
            <person name="Lafos M."/>
            <person name="Langarica-Fuentes A."/>
            <person name="Gebre Yohannes G."/>
            <person name="Young M.W."/>
            <person name="Martin P."/>
            <person name="Gantlett R."/>
            <person name="Kenicer G."/>
            <person name="Hawes C."/>
            <person name="Begg G.S."/>
            <person name="Quilliam R.S."/>
            <person name="Squire G.R."/>
            <person name="Poole P.S."/>
            <person name="Young P.W."/>
            <person name="Iannetta P.M."/>
            <person name="James E.K."/>
        </authorList>
    </citation>
    <scope>NUCLEOTIDE SEQUENCE [LARGE SCALE GENOMIC DNA]</scope>
    <source>
        <strain evidence="11 12">JHI1118</strain>
    </source>
</reference>
<keyword evidence="4" id="KW-0762">Sugar transport</keyword>
<feature type="domain" description="ABC transporter" evidence="10">
    <location>
        <begin position="254"/>
        <end position="497"/>
    </location>
</feature>
<sequence>MSSLIRLNGITKRFPGVVALDNVDFQMHPGEVHALIGENGAGKSTLINIIGGSRRPDTGEFHYRGQPLRNLTPHRARMLGISPVFQEFSLIPDLDVSSNLFLGREMTGKALLRVSEMHARAQRLLDDLGFELDERSLVRDLSRAQQQMVEIAKALLQDVHLLILDEPTASLTDREAEKLFELVLALKARGVGIIYVSHRMPELRRIADRFTVLRDGRCIASGAMTDVTDMRLVELMTGRKIDLLFPRIEQKPGAQMLAVKGLSTADGRVRDVTLDVRAGEIVGIAGLVGCGKSEVGRAVYGLDAISAGELRVRGNTVAGSVPAKMLARGLCYFPSDRGAEGLAPTRAIRENASMASITEPAFSKLGMLRRGNERKLIGTVAAQLQLRPPDIERAVSLLSGGNRQKVMLMRGLARDTQIFIFDEPTVGIDVGAKVEVYELMAKLLAQGAAILLISSELPEILNLSNRVYIMREGQIVTELAKSEISETAVLNAFFNVEMAQA</sequence>
<evidence type="ECO:0000256" key="2">
    <source>
        <dbReference type="ARBA" id="ARBA00022448"/>
    </source>
</evidence>
<keyword evidence="7 11" id="KW-0067">ATP-binding</keyword>
<evidence type="ECO:0000256" key="7">
    <source>
        <dbReference type="ARBA" id="ARBA00022840"/>
    </source>
</evidence>
<accession>A0A6L9UAY6</accession>
<evidence type="ECO:0000256" key="1">
    <source>
        <dbReference type="ARBA" id="ARBA00004202"/>
    </source>
</evidence>
<dbReference type="PROSITE" id="PS50893">
    <property type="entry name" value="ABC_TRANSPORTER_2"/>
    <property type="match status" value="2"/>
</dbReference>
<evidence type="ECO:0000259" key="10">
    <source>
        <dbReference type="PROSITE" id="PS50893"/>
    </source>
</evidence>
<dbReference type="PANTHER" id="PTHR43790">
    <property type="entry name" value="CARBOHYDRATE TRANSPORT ATP-BINDING PROTEIN MG119-RELATED"/>
    <property type="match status" value="1"/>
</dbReference>
<proteinExistence type="predicted"/>
<dbReference type="CDD" id="cd03216">
    <property type="entry name" value="ABC_Carb_Monos_I"/>
    <property type="match status" value="1"/>
</dbReference>
<dbReference type="GO" id="GO:0005524">
    <property type="term" value="F:ATP binding"/>
    <property type="evidence" value="ECO:0007669"/>
    <property type="project" value="UniProtKB-KW"/>
</dbReference>
<keyword evidence="3" id="KW-1003">Cell membrane</keyword>
<dbReference type="InterPro" id="IPR003593">
    <property type="entry name" value="AAA+_ATPase"/>
</dbReference>
<dbReference type="GO" id="GO:0005886">
    <property type="term" value="C:plasma membrane"/>
    <property type="evidence" value="ECO:0007669"/>
    <property type="project" value="UniProtKB-SubCell"/>
</dbReference>
<dbReference type="GO" id="GO:0016887">
    <property type="term" value="F:ATP hydrolysis activity"/>
    <property type="evidence" value="ECO:0007669"/>
    <property type="project" value="InterPro"/>
</dbReference>
<feature type="domain" description="ABC transporter" evidence="10">
    <location>
        <begin position="5"/>
        <end position="240"/>
    </location>
</feature>
<dbReference type="EMBL" id="WUEY01000012">
    <property type="protein sequence ID" value="NEI72451.1"/>
    <property type="molecule type" value="Genomic_DNA"/>
</dbReference>
<dbReference type="FunFam" id="3.40.50.300:FF:000127">
    <property type="entry name" value="Ribose import ATP-binding protein RbsA"/>
    <property type="match status" value="1"/>
</dbReference>
<comment type="subcellular location">
    <subcellularLocation>
        <location evidence="1">Cell membrane</location>
        <topology evidence="1">Peripheral membrane protein</topology>
    </subcellularLocation>
</comment>
<dbReference type="Proteomes" id="UP000483035">
    <property type="component" value="Unassembled WGS sequence"/>
</dbReference>
<evidence type="ECO:0000256" key="4">
    <source>
        <dbReference type="ARBA" id="ARBA00022597"/>
    </source>
</evidence>
<dbReference type="SUPFAM" id="SSF52540">
    <property type="entry name" value="P-loop containing nucleoside triphosphate hydrolases"/>
    <property type="match status" value="2"/>
</dbReference>
<evidence type="ECO:0000256" key="8">
    <source>
        <dbReference type="ARBA" id="ARBA00022967"/>
    </source>
</evidence>
<dbReference type="AlphaFoldDB" id="A0A6L9UAY6"/>